<feature type="transmembrane region" description="Helical" evidence="10">
    <location>
        <begin position="150"/>
        <end position="171"/>
    </location>
</feature>
<evidence type="ECO:0000256" key="6">
    <source>
        <dbReference type="ARBA" id="ARBA00022679"/>
    </source>
</evidence>
<dbReference type="SUPFAM" id="SSF47384">
    <property type="entry name" value="Homodimeric domain of signal transducing histidine kinase"/>
    <property type="match status" value="1"/>
</dbReference>
<dbReference type="PROSITE" id="PS50109">
    <property type="entry name" value="HIS_KIN"/>
    <property type="match status" value="1"/>
</dbReference>
<gene>
    <name evidence="12" type="ORF">V1479_05760</name>
</gene>
<dbReference type="InterPro" id="IPR050980">
    <property type="entry name" value="2C_sensor_his_kinase"/>
</dbReference>
<dbReference type="Gene3D" id="1.10.287.130">
    <property type="match status" value="1"/>
</dbReference>
<dbReference type="Proteomes" id="UP001559025">
    <property type="component" value="Unassembled WGS sequence"/>
</dbReference>
<proteinExistence type="predicted"/>
<dbReference type="PANTHER" id="PTHR44936:SF10">
    <property type="entry name" value="SENSOR PROTEIN RSTB"/>
    <property type="match status" value="1"/>
</dbReference>
<dbReference type="EMBL" id="JAZHFV010000002">
    <property type="protein sequence ID" value="MEX4006802.1"/>
    <property type="molecule type" value="Genomic_DNA"/>
</dbReference>
<protein>
    <recommendedName>
        <fullName evidence="3">histidine kinase</fullName>
        <ecNumber evidence="3">2.7.13.3</ecNumber>
    </recommendedName>
</protein>
<evidence type="ECO:0000256" key="5">
    <source>
        <dbReference type="ARBA" id="ARBA00022553"/>
    </source>
</evidence>
<evidence type="ECO:0000259" key="11">
    <source>
        <dbReference type="PROSITE" id="PS50109"/>
    </source>
</evidence>
<keyword evidence="6" id="KW-0808">Transferase</keyword>
<evidence type="ECO:0000256" key="9">
    <source>
        <dbReference type="ARBA" id="ARBA00022840"/>
    </source>
</evidence>
<dbReference type="Pfam" id="PF02518">
    <property type="entry name" value="HATPase_c"/>
    <property type="match status" value="1"/>
</dbReference>
<evidence type="ECO:0000313" key="13">
    <source>
        <dbReference type="Proteomes" id="UP001559025"/>
    </source>
</evidence>
<dbReference type="CDD" id="cd00082">
    <property type="entry name" value="HisKA"/>
    <property type="match status" value="1"/>
</dbReference>
<reference evidence="12 13" key="1">
    <citation type="submission" date="2024-01" db="EMBL/GenBank/DDBJ databases">
        <title>New evidence supports the origin of RcGTA from prophage.</title>
        <authorList>
            <person name="Xu Y."/>
            <person name="Liu B."/>
            <person name="Chen F."/>
        </authorList>
    </citation>
    <scope>NUCLEOTIDE SEQUENCE [LARGE SCALE GENOMIC DNA]</scope>
    <source>
        <strain evidence="12 13">CBW1107-2</strain>
    </source>
</reference>
<dbReference type="InterPro" id="IPR003594">
    <property type="entry name" value="HATPase_dom"/>
</dbReference>
<evidence type="ECO:0000256" key="3">
    <source>
        <dbReference type="ARBA" id="ARBA00012438"/>
    </source>
</evidence>
<keyword evidence="13" id="KW-1185">Reference proteome</keyword>
<name>A0ABV3WQ63_9HYPH</name>
<dbReference type="Pfam" id="PF00512">
    <property type="entry name" value="HisKA"/>
    <property type="match status" value="1"/>
</dbReference>
<keyword evidence="7" id="KW-0547">Nucleotide-binding</keyword>
<dbReference type="Gene3D" id="3.30.565.10">
    <property type="entry name" value="Histidine kinase-like ATPase, C-terminal domain"/>
    <property type="match status" value="1"/>
</dbReference>
<evidence type="ECO:0000256" key="8">
    <source>
        <dbReference type="ARBA" id="ARBA00022777"/>
    </source>
</evidence>
<keyword evidence="5" id="KW-0597">Phosphoprotein</keyword>
<evidence type="ECO:0000256" key="7">
    <source>
        <dbReference type="ARBA" id="ARBA00022741"/>
    </source>
</evidence>
<dbReference type="InterPro" id="IPR003661">
    <property type="entry name" value="HisK_dim/P_dom"/>
</dbReference>
<dbReference type="InterPro" id="IPR036890">
    <property type="entry name" value="HATPase_C_sf"/>
</dbReference>
<keyword evidence="4" id="KW-1003">Cell membrane</keyword>
<evidence type="ECO:0000256" key="1">
    <source>
        <dbReference type="ARBA" id="ARBA00000085"/>
    </source>
</evidence>
<dbReference type="InterPro" id="IPR004358">
    <property type="entry name" value="Sig_transdc_His_kin-like_C"/>
</dbReference>
<dbReference type="PRINTS" id="PR00344">
    <property type="entry name" value="BCTRLSENSOR"/>
</dbReference>
<dbReference type="SMART" id="SM00387">
    <property type="entry name" value="HATPase_c"/>
    <property type="match status" value="1"/>
</dbReference>
<evidence type="ECO:0000256" key="4">
    <source>
        <dbReference type="ARBA" id="ARBA00022475"/>
    </source>
</evidence>
<accession>A0ABV3WQ63</accession>
<dbReference type="EC" id="2.7.13.3" evidence="3"/>
<comment type="subcellular location">
    <subcellularLocation>
        <location evidence="2">Cell membrane</location>
        <topology evidence="2">Multi-pass membrane protein</topology>
    </subcellularLocation>
</comment>
<sequence>MMIFVAAVVSTQTAIVVMSRQAELQAETLGHVYLDGLSAAVLPYVRNGDDEAVGAVLEQALEFHEGVVDRRLMFLDNDLNVRAEALRAGENAVPELPSELGLAETGTLPMSNDGGMWIWRGLHSNGVRVGTVAADLDLSAFQESPRQLRWLLLLFDLVFSLVCALLGFFMVRRMQRPVTLLARRLYDAAFGDPRPIAEGEIPLGDRQSARMFHAFNAMAHATHEREALLKHLADREREAVLGRLAATIAHEVRNPLGGMRAAVGTLKRFGDHEQPRREAIEFLDRGVIALDEVVNATLASHRTRIRWRPLSRQDFQDLRLLVDADGKSRDVTINMDLSIPDEVPVAALEVRQVLLNLLLNAVQASNKGGSVRLSAKLLGKQLEIEVEDQGSGLEPQMTQALQKGTPSPDLPGLGIAVVVRLVERLNGRVSVQSPPQLGTRITLHLPLQAQGGGE</sequence>
<comment type="catalytic activity">
    <reaction evidence="1">
        <text>ATP + protein L-histidine = ADP + protein N-phospho-L-histidine.</text>
        <dbReference type="EC" id="2.7.13.3"/>
    </reaction>
</comment>
<comment type="caution">
    <text evidence="12">The sequence shown here is derived from an EMBL/GenBank/DDBJ whole genome shotgun (WGS) entry which is preliminary data.</text>
</comment>
<keyword evidence="10" id="KW-0472">Membrane</keyword>
<keyword evidence="8 12" id="KW-0418">Kinase</keyword>
<keyword evidence="10" id="KW-0812">Transmembrane</keyword>
<dbReference type="SUPFAM" id="SSF55874">
    <property type="entry name" value="ATPase domain of HSP90 chaperone/DNA topoisomerase II/histidine kinase"/>
    <property type="match status" value="1"/>
</dbReference>
<dbReference type="PANTHER" id="PTHR44936">
    <property type="entry name" value="SENSOR PROTEIN CREC"/>
    <property type="match status" value="1"/>
</dbReference>
<keyword evidence="9" id="KW-0067">ATP-binding</keyword>
<feature type="domain" description="Histidine kinase" evidence="11">
    <location>
        <begin position="247"/>
        <end position="449"/>
    </location>
</feature>
<dbReference type="RefSeq" id="WP_368802077.1">
    <property type="nucleotide sequence ID" value="NZ_JAZHFV010000002.1"/>
</dbReference>
<keyword evidence="10" id="KW-1133">Transmembrane helix</keyword>
<evidence type="ECO:0000256" key="10">
    <source>
        <dbReference type="SAM" id="Phobius"/>
    </source>
</evidence>
<dbReference type="InterPro" id="IPR036097">
    <property type="entry name" value="HisK_dim/P_sf"/>
</dbReference>
<evidence type="ECO:0000256" key="2">
    <source>
        <dbReference type="ARBA" id="ARBA00004651"/>
    </source>
</evidence>
<evidence type="ECO:0000313" key="12">
    <source>
        <dbReference type="EMBL" id="MEX4006802.1"/>
    </source>
</evidence>
<dbReference type="SMART" id="SM00388">
    <property type="entry name" value="HisKA"/>
    <property type="match status" value="1"/>
</dbReference>
<dbReference type="GO" id="GO:0016301">
    <property type="term" value="F:kinase activity"/>
    <property type="evidence" value="ECO:0007669"/>
    <property type="project" value="UniProtKB-KW"/>
</dbReference>
<organism evidence="12 13">
    <name type="scientific">Neoaquamicrobium sediminum</name>
    <dbReference type="NCBI Taxonomy" id="1849104"/>
    <lineage>
        <taxon>Bacteria</taxon>
        <taxon>Pseudomonadati</taxon>
        <taxon>Pseudomonadota</taxon>
        <taxon>Alphaproteobacteria</taxon>
        <taxon>Hyphomicrobiales</taxon>
        <taxon>Phyllobacteriaceae</taxon>
        <taxon>Neoaquamicrobium</taxon>
    </lineage>
</organism>
<dbReference type="InterPro" id="IPR005467">
    <property type="entry name" value="His_kinase_dom"/>
</dbReference>